<dbReference type="Pfam" id="PF00589">
    <property type="entry name" value="Phage_integrase"/>
    <property type="match status" value="1"/>
</dbReference>
<dbReference type="SUPFAM" id="SSF56349">
    <property type="entry name" value="DNA breaking-rejoining enzymes"/>
    <property type="match status" value="1"/>
</dbReference>
<evidence type="ECO:0000313" key="8">
    <source>
        <dbReference type="Proteomes" id="UP001138768"/>
    </source>
</evidence>
<evidence type="ECO:0000259" key="6">
    <source>
        <dbReference type="PROSITE" id="PS51898"/>
    </source>
</evidence>
<evidence type="ECO:0000256" key="5">
    <source>
        <dbReference type="SAM" id="MobiDB-lite"/>
    </source>
</evidence>
<accession>A0A9X0W7X0</accession>
<dbReference type="EMBL" id="NRRY01000011">
    <property type="protein sequence ID" value="MBK1618595.1"/>
    <property type="molecule type" value="Genomic_DNA"/>
</dbReference>
<evidence type="ECO:0000256" key="1">
    <source>
        <dbReference type="ARBA" id="ARBA00008857"/>
    </source>
</evidence>
<evidence type="ECO:0000313" key="7">
    <source>
        <dbReference type="EMBL" id="MBK1618595.1"/>
    </source>
</evidence>
<dbReference type="Pfam" id="PF14659">
    <property type="entry name" value="Phage_int_SAM_3"/>
    <property type="match status" value="1"/>
</dbReference>
<dbReference type="PANTHER" id="PTHR30629:SF2">
    <property type="entry name" value="PROPHAGE INTEGRASE INTS-RELATED"/>
    <property type="match status" value="1"/>
</dbReference>
<dbReference type="InterPro" id="IPR002104">
    <property type="entry name" value="Integrase_catalytic"/>
</dbReference>
<feature type="compositionally biased region" description="Basic and acidic residues" evidence="5">
    <location>
        <begin position="403"/>
        <end position="413"/>
    </location>
</feature>
<reference evidence="7 8" key="1">
    <citation type="journal article" date="2020" name="Microorganisms">
        <title>Osmotic Adaptation and Compatible Solute Biosynthesis of Phototrophic Bacteria as Revealed from Genome Analyses.</title>
        <authorList>
            <person name="Imhoff J.F."/>
            <person name="Rahn T."/>
            <person name="Kunzel S."/>
            <person name="Keller A."/>
            <person name="Neulinger S.C."/>
        </authorList>
    </citation>
    <scope>NUCLEOTIDE SEQUENCE [LARGE SCALE GENOMIC DNA]</scope>
    <source>
        <strain evidence="7 8">DSM 25653</strain>
    </source>
</reference>
<dbReference type="InterPro" id="IPR004107">
    <property type="entry name" value="Integrase_SAM-like_N"/>
</dbReference>
<dbReference type="InterPro" id="IPR011010">
    <property type="entry name" value="DNA_brk_join_enz"/>
</dbReference>
<dbReference type="PANTHER" id="PTHR30629">
    <property type="entry name" value="PROPHAGE INTEGRASE"/>
    <property type="match status" value="1"/>
</dbReference>
<dbReference type="Proteomes" id="UP001138768">
    <property type="component" value="Unassembled WGS sequence"/>
</dbReference>
<dbReference type="InterPro" id="IPR013762">
    <property type="entry name" value="Integrase-like_cat_sf"/>
</dbReference>
<dbReference type="Gene3D" id="3.30.160.390">
    <property type="entry name" value="Integrase, DNA-binding domain"/>
    <property type="match status" value="1"/>
</dbReference>
<dbReference type="AlphaFoldDB" id="A0A9X0W7X0"/>
<name>A0A9X0W7X0_9GAMM</name>
<keyword evidence="4" id="KW-0233">DNA recombination</keyword>
<organism evidence="7 8">
    <name type="scientific">Lamprobacter modestohalophilus</name>
    <dbReference type="NCBI Taxonomy" id="1064514"/>
    <lineage>
        <taxon>Bacteria</taxon>
        <taxon>Pseudomonadati</taxon>
        <taxon>Pseudomonadota</taxon>
        <taxon>Gammaproteobacteria</taxon>
        <taxon>Chromatiales</taxon>
        <taxon>Chromatiaceae</taxon>
        <taxon>Lamprobacter</taxon>
    </lineage>
</organism>
<dbReference type="PROSITE" id="PS51898">
    <property type="entry name" value="TYR_RECOMBINASE"/>
    <property type="match status" value="1"/>
</dbReference>
<dbReference type="InterPro" id="IPR050808">
    <property type="entry name" value="Phage_Integrase"/>
</dbReference>
<sequence length="455" mass="51461">MPKLNLTQHFVEQQARCPPEKARIDYYDKKVVGFSLKVLPSGHKSYYLRYRDSHSKLIERKLASAATLTLSEARRIAQEILAKVTMGEDPFEQRRALRNVPTLAEFTASAYLPHVKGYKRSWQTDEGLLRNHVLPQLGKLYLDEIKRQHLVEIFSLHREHHEPASTNRVIILCRYVFNCALKWEVEGLSRNPTAGIDLYPENNKRERYLKKDEARRLFEALEASPNPLLSYIIAMLLLTGARKREVLDAQWADLDREQQRWRIERNKSGKTRHVPLSQGMLSLLAKLPRAAGNPYLFPNPKSGKPFVSIFNSWNTARCLAGLSDLRIHDLRHSFASYVINQGRSLYEVQQLLGHTQVKTTQRYAHLSQESLLSAADTAARSVPWDREARALGETETETAQDQEAIKALEREGDSGSGKQPGCAPGMKAKQGTGTPPAPVQSPPGDDAPSSDPEDE</sequence>
<keyword evidence="8" id="KW-1185">Reference proteome</keyword>
<dbReference type="CDD" id="cd00796">
    <property type="entry name" value="INT_Rci_Hp1_C"/>
    <property type="match status" value="1"/>
</dbReference>
<comment type="similarity">
    <text evidence="1">Belongs to the 'phage' integrase family.</text>
</comment>
<evidence type="ECO:0000256" key="2">
    <source>
        <dbReference type="ARBA" id="ARBA00022908"/>
    </source>
</evidence>
<feature type="domain" description="Tyr recombinase" evidence="6">
    <location>
        <begin position="204"/>
        <end position="376"/>
    </location>
</feature>
<dbReference type="RefSeq" id="WP_200242464.1">
    <property type="nucleotide sequence ID" value="NZ_NRRY01000011.1"/>
</dbReference>
<keyword evidence="2" id="KW-0229">DNA integration</keyword>
<proteinExistence type="inferred from homology"/>
<protein>
    <recommendedName>
        <fullName evidence="6">Tyr recombinase domain-containing protein</fullName>
    </recommendedName>
</protein>
<comment type="caution">
    <text evidence="7">The sequence shown here is derived from an EMBL/GenBank/DDBJ whole genome shotgun (WGS) entry which is preliminary data.</text>
</comment>
<feature type="compositionally biased region" description="Low complexity" evidence="5">
    <location>
        <begin position="442"/>
        <end position="455"/>
    </location>
</feature>
<dbReference type="InterPro" id="IPR010998">
    <property type="entry name" value="Integrase_recombinase_N"/>
</dbReference>
<dbReference type="GO" id="GO:0003677">
    <property type="term" value="F:DNA binding"/>
    <property type="evidence" value="ECO:0007669"/>
    <property type="project" value="UniProtKB-KW"/>
</dbReference>
<dbReference type="InterPro" id="IPR025166">
    <property type="entry name" value="Integrase_DNA_bind_dom"/>
</dbReference>
<dbReference type="Gene3D" id="1.10.443.10">
    <property type="entry name" value="Intergrase catalytic core"/>
    <property type="match status" value="1"/>
</dbReference>
<evidence type="ECO:0000256" key="4">
    <source>
        <dbReference type="ARBA" id="ARBA00023172"/>
    </source>
</evidence>
<keyword evidence="3" id="KW-0238">DNA-binding</keyword>
<dbReference type="GO" id="GO:0006310">
    <property type="term" value="P:DNA recombination"/>
    <property type="evidence" value="ECO:0007669"/>
    <property type="project" value="UniProtKB-KW"/>
</dbReference>
<dbReference type="Gene3D" id="1.10.150.130">
    <property type="match status" value="1"/>
</dbReference>
<dbReference type="InterPro" id="IPR038488">
    <property type="entry name" value="Integrase_DNA-bd_sf"/>
</dbReference>
<dbReference type="Pfam" id="PF13356">
    <property type="entry name" value="Arm-DNA-bind_3"/>
    <property type="match status" value="1"/>
</dbReference>
<dbReference type="GO" id="GO:0015074">
    <property type="term" value="P:DNA integration"/>
    <property type="evidence" value="ECO:0007669"/>
    <property type="project" value="UniProtKB-KW"/>
</dbReference>
<feature type="region of interest" description="Disordered" evidence="5">
    <location>
        <begin position="390"/>
        <end position="455"/>
    </location>
</feature>
<evidence type="ECO:0000256" key="3">
    <source>
        <dbReference type="ARBA" id="ARBA00023125"/>
    </source>
</evidence>
<gene>
    <name evidence="7" type="ORF">CKO42_09115</name>
</gene>